<dbReference type="RefSeq" id="WP_186975599.1">
    <property type="nucleotide sequence ID" value="NZ_JACOOH010000003.1"/>
</dbReference>
<keyword evidence="5" id="KW-1185">Reference proteome</keyword>
<name>A0ABR7D055_9BACT</name>
<evidence type="ECO:0000259" key="3">
    <source>
        <dbReference type="Pfam" id="PF13100"/>
    </source>
</evidence>
<feature type="domain" description="Organic solvent tolerance-like N-terminal" evidence="3">
    <location>
        <begin position="28"/>
        <end position="185"/>
    </location>
</feature>
<feature type="region of interest" description="Disordered" evidence="2">
    <location>
        <begin position="504"/>
        <end position="524"/>
    </location>
</feature>
<feature type="compositionally biased region" description="Acidic residues" evidence="2">
    <location>
        <begin position="514"/>
        <end position="524"/>
    </location>
</feature>
<proteinExistence type="predicted"/>
<comment type="caution">
    <text evidence="4">The sequence shown here is derived from an EMBL/GenBank/DDBJ whole genome shotgun (WGS) entry which is preliminary data.</text>
</comment>
<dbReference type="Proteomes" id="UP000646484">
    <property type="component" value="Unassembled WGS sequence"/>
</dbReference>
<evidence type="ECO:0000313" key="4">
    <source>
        <dbReference type="EMBL" id="MBC5620950.1"/>
    </source>
</evidence>
<sequence length="524" mass="60567">MARAGIWVGMLCVLWGLFPVNGMAQVKKSKVNILNSDNFSMDTQNSLRKFIGNVHMKHDDVLMWCDSLYQVERPDTNYLEAFGHVRVIKNDSIHMTGDYMYYDSNKKMIQVRRNVTLKDPQITLKTNYLDYDGIFDIGYYFNWGNLKDEVNTLDSKQGTYFTQSKLAFFKDSVKVVSPDYDIYSDTLKYNTETKLVYILGPTNIYGKGEDNNTLYSEDGWYDSNLGHAELYKNNRLTHLTYTGYGDTMIIDSISGMANLYRNITLIDSVNDVIVKGHYAQMNRETNQSFVTDSALLILCSKQDSLFLHGDTLYMEQDSAKNQILRAFHKVRFFSQDIQGVCDSMVYLTADSTVTLYNEPVTWASGYQMTAEKISLLTGNGQIKQFYLNNKAFMVGRRWDTEMFDQIKGRNMTGYFKDNELYMVYVDGSGETIYYPDDQGAIIGVNRATSSNIRIMIEKRRVTDIIFINKPDGDLTPLFLVDPREERLKDFRWLKYLQPLDKYDIFNTPQPPKQEEEEDEASDNS</sequence>
<dbReference type="PANTHER" id="PTHR36504">
    <property type="entry name" value="LIPOPOLYSACCHARIDE EXPORT SYSTEM PROTEIN LPTA"/>
    <property type="match status" value="1"/>
</dbReference>
<dbReference type="Pfam" id="PF13100">
    <property type="entry name" value="OstA_2"/>
    <property type="match status" value="1"/>
</dbReference>
<dbReference type="EMBL" id="JACOOH010000003">
    <property type="protein sequence ID" value="MBC5620950.1"/>
    <property type="molecule type" value="Genomic_DNA"/>
</dbReference>
<dbReference type="InterPro" id="IPR052037">
    <property type="entry name" value="LPS_export_LptA"/>
</dbReference>
<evidence type="ECO:0000256" key="2">
    <source>
        <dbReference type="SAM" id="MobiDB-lite"/>
    </source>
</evidence>
<protein>
    <submittedName>
        <fullName evidence="4">Organic solvent tolerance protein OstA</fullName>
    </submittedName>
</protein>
<keyword evidence="1" id="KW-0732">Signal</keyword>
<dbReference type="Gene3D" id="2.60.450.10">
    <property type="entry name" value="Lipopolysaccharide (LPS) transport protein A like domain"/>
    <property type="match status" value="2"/>
</dbReference>
<dbReference type="InterPro" id="IPR005653">
    <property type="entry name" value="OstA-like_N"/>
</dbReference>
<evidence type="ECO:0000313" key="5">
    <source>
        <dbReference type="Proteomes" id="UP000646484"/>
    </source>
</evidence>
<gene>
    <name evidence="4" type="ORF">H8S64_07560</name>
</gene>
<accession>A0ABR7D055</accession>
<reference evidence="4 5" key="1">
    <citation type="submission" date="2020-08" db="EMBL/GenBank/DDBJ databases">
        <title>Genome public.</title>
        <authorList>
            <person name="Liu C."/>
            <person name="Sun Q."/>
        </authorList>
    </citation>
    <scope>NUCLEOTIDE SEQUENCE [LARGE SCALE GENOMIC DNA]</scope>
    <source>
        <strain evidence="4 5">NSJ-56</strain>
    </source>
</reference>
<evidence type="ECO:0000256" key="1">
    <source>
        <dbReference type="ARBA" id="ARBA00022729"/>
    </source>
</evidence>
<organism evidence="4 5">
    <name type="scientific">Butyricimonas hominis</name>
    <dbReference type="NCBI Taxonomy" id="2763032"/>
    <lineage>
        <taxon>Bacteria</taxon>
        <taxon>Pseudomonadati</taxon>
        <taxon>Bacteroidota</taxon>
        <taxon>Bacteroidia</taxon>
        <taxon>Bacteroidales</taxon>
        <taxon>Odoribacteraceae</taxon>
        <taxon>Butyricimonas</taxon>
    </lineage>
</organism>
<dbReference type="PANTHER" id="PTHR36504:SF1">
    <property type="entry name" value="LIPOPOLYSACCHARIDE EXPORT SYSTEM PROTEIN LPTA"/>
    <property type="match status" value="1"/>
</dbReference>